<dbReference type="AlphaFoldDB" id="A0A8H3DD11"/>
<comment type="caution">
    <text evidence="2">The sequence shown here is derived from an EMBL/GenBank/DDBJ whole genome shotgun (WGS) entry which is preliminary data.</text>
</comment>
<evidence type="ECO:0000313" key="3">
    <source>
        <dbReference type="Proteomes" id="UP000663853"/>
    </source>
</evidence>
<dbReference type="EMBL" id="CAJMXA010003891">
    <property type="protein sequence ID" value="CAE6525204.1"/>
    <property type="molecule type" value="Genomic_DNA"/>
</dbReference>
<feature type="compositionally biased region" description="Polar residues" evidence="1">
    <location>
        <begin position="68"/>
        <end position="78"/>
    </location>
</feature>
<proteinExistence type="predicted"/>
<gene>
    <name evidence="2" type="ORF">RDB_LOCUS156982</name>
</gene>
<accession>A0A8H3DD11</accession>
<evidence type="ECO:0008006" key="4">
    <source>
        <dbReference type="Google" id="ProtNLM"/>
    </source>
</evidence>
<sequence length="190" mass="21147">TTADQALRLRFFVNYKAPRSKWRALAHELDHPPRNSDMSLGQQVRKTLAFLKRESSSESNSSQSSGSDFQGTESTSSLAGRHKQKHKDCEECENCRQAIAEALKHANRAVELDDGALTLAAAKEYNQSAELLESVLEAVAEKEAEEPEHEDIIRLRKLCNVYRDRANSIYSAHEGVVTRSQSLGGTNCSQ</sequence>
<feature type="region of interest" description="Disordered" evidence="1">
    <location>
        <begin position="52"/>
        <end position="83"/>
    </location>
</feature>
<dbReference type="SUPFAM" id="SSF116846">
    <property type="entry name" value="MIT domain"/>
    <property type="match status" value="1"/>
</dbReference>
<organism evidence="2 3">
    <name type="scientific">Rhizoctonia solani</name>
    <dbReference type="NCBI Taxonomy" id="456999"/>
    <lineage>
        <taxon>Eukaryota</taxon>
        <taxon>Fungi</taxon>
        <taxon>Dikarya</taxon>
        <taxon>Basidiomycota</taxon>
        <taxon>Agaricomycotina</taxon>
        <taxon>Agaricomycetes</taxon>
        <taxon>Cantharellales</taxon>
        <taxon>Ceratobasidiaceae</taxon>
        <taxon>Rhizoctonia</taxon>
    </lineage>
</organism>
<evidence type="ECO:0000313" key="2">
    <source>
        <dbReference type="EMBL" id="CAE6525204.1"/>
    </source>
</evidence>
<protein>
    <recommendedName>
        <fullName evidence="4">MIT domain-containing protein</fullName>
    </recommendedName>
</protein>
<dbReference type="InterPro" id="IPR036181">
    <property type="entry name" value="MIT_dom_sf"/>
</dbReference>
<reference evidence="2" key="1">
    <citation type="submission" date="2021-01" db="EMBL/GenBank/DDBJ databases">
        <authorList>
            <person name="Kaushik A."/>
        </authorList>
    </citation>
    <scope>NUCLEOTIDE SEQUENCE</scope>
    <source>
        <strain evidence="2">AG6-10EEA</strain>
    </source>
</reference>
<evidence type="ECO:0000256" key="1">
    <source>
        <dbReference type="SAM" id="MobiDB-lite"/>
    </source>
</evidence>
<dbReference type="Proteomes" id="UP000663853">
    <property type="component" value="Unassembled WGS sequence"/>
</dbReference>
<feature type="compositionally biased region" description="Low complexity" evidence="1">
    <location>
        <begin position="57"/>
        <end position="67"/>
    </location>
</feature>
<feature type="non-terminal residue" evidence="2">
    <location>
        <position position="1"/>
    </location>
</feature>
<name>A0A8H3DD11_9AGAM</name>